<feature type="transmembrane region" description="Helical" evidence="8">
    <location>
        <begin position="430"/>
        <end position="448"/>
    </location>
</feature>
<name>A0A807LFK1_9ENTR</name>
<keyword evidence="8" id="KW-0029">Amino-acid transport</keyword>
<dbReference type="HAMAP" id="MF_02063">
    <property type="entry name" value="GltP_subfam"/>
    <property type="match status" value="1"/>
</dbReference>
<comment type="function">
    <text evidence="8">Catalyzes the proton-dependent transport of glutamate and aspartate.</text>
</comment>
<feature type="transmembrane region" description="Helical" evidence="8">
    <location>
        <begin position="274"/>
        <end position="303"/>
    </location>
</feature>
<keyword evidence="2 8" id="KW-0813">Transport</keyword>
<feature type="transmembrane region" description="Helical" evidence="8">
    <location>
        <begin position="357"/>
        <end position="377"/>
    </location>
</feature>
<dbReference type="GO" id="GO:0005280">
    <property type="term" value="F:amino acid:proton symporter activity"/>
    <property type="evidence" value="ECO:0007669"/>
    <property type="project" value="UniProtKB-UniRule"/>
</dbReference>
<evidence type="ECO:0000256" key="8">
    <source>
        <dbReference type="HAMAP-Rule" id="MF_02063"/>
    </source>
</evidence>
<dbReference type="PRINTS" id="PR00173">
    <property type="entry name" value="EDTRNSPORT"/>
</dbReference>
<evidence type="ECO:0000256" key="6">
    <source>
        <dbReference type="ARBA" id="ARBA00022989"/>
    </source>
</evidence>
<evidence type="ECO:0000256" key="1">
    <source>
        <dbReference type="ARBA" id="ARBA00004651"/>
    </source>
</evidence>
<dbReference type="Proteomes" id="UP000187148">
    <property type="component" value="Chromosome"/>
</dbReference>
<dbReference type="NCBIfam" id="NF008440">
    <property type="entry name" value="PRK11283.1"/>
    <property type="match status" value="1"/>
</dbReference>
<feature type="transmembrane region" description="Helical" evidence="8">
    <location>
        <begin position="86"/>
        <end position="111"/>
    </location>
</feature>
<keyword evidence="4 8" id="KW-0812">Transmembrane</keyword>
<keyword evidence="6 8" id="KW-1133">Transmembrane helix</keyword>
<feature type="transmembrane region" description="Helical" evidence="8">
    <location>
        <begin position="199"/>
        <end position="218"/>
    </location>
</feature>
<dbReference type="PROSITE" id="PS00713">
    <property type="entry name" value="NA_DICARBOXYL_SYMP_1"/>
    <property type="match status" value="1"/>
</dbReference>
<keyword evidence="8" id="KW-0997">Cell inner membrane</keyword>
<dbReference type="InterPro" id="IPR001991">
    <property type="entry name" value="Na-dicarboxylate_symporter"/>
</dbReference>
<dbReference type="PANTHER" id="PTHR42865:SF7">
    <property type="entry name" value="PROTON_GLUTAMATE-ASPARTATE SYMPORTER"/>
    <property type="match status" value="1"/>
</dbReference>
<dbReference type="PANTHER" id="PTHR42865">
    <property type="entry name" value="PROTON/GLUTAMATE-ASPARTATE SYMPORTER"/>
    <property type="match status" value="1"/>
</dbReference>
<dbReference type="GO" id="GO:0005886">
    <property type="term" value="C:plasma membrane"/>
    <property type="evidence" value="ECO:0007669"/>
    <property type="project" value="UniProtKB-SubCell"/>
</dbReference>
<feature type="transmembrane region" description="Helical" evidence="8">
    <location>
        <begin position="245"/>
        <end position="267"/>
    </location>
</feature>
<dbReference type="EMBL" id="CP019445">
    <property type="protein sequence ID" value="APZ04252.1"/>
    <property type="molecule type" value="Genomic_DNA"/>
</dbReference>
<feature type="transmembrane region" description="Helical" evidence="8">
    <location>
        <begin position="174"/>
        <end position="192"/>
    </location>
</feature>
<dbReference type="KEGG" id="kco:BWI95_03835"/>
<dbReference type="Pfam" id="PF00375">
    <property type="entry name" value="SDF"/>
    <property type="match status" value="1"/>
</dbReference>
<dbReference type="InterPro" id="IPR034703">
    <property type="entry name" value="GltP"/>
</dbReference>
<feature type="transmembrane region" description="Helical" evidence="8">
    <location>
        <begin position="398"/>
        <end position="424"/>
    </location>
</feature>
<dbReference type="Gene3D" id="1.10.3860.10">
    <property type="entry name" value="Sodium:dicarboxylate symporter"/>
    <property type="match status" value="1"/>
</dbReference>
<dbReference type="PROSITE" id="PS00714">
    <property type="entry name" value="NA_DICARBOXYL_SYMP_2"/>
    <property type="match status" value="1"/>
</dbReference>
<reference evidence="9 10" key="1">
    <citation type="submission" date="2017-01" db="EMBL/GenBank/DDBJ databases">
        <authorList>
            <person name="Cao J.-M."/>
        </authorList>
    </citation>
    <scope>NUCLEOTIDE SEQUENCE [LARGE SCALE GENOMIC DNA]</scope>
    <source>
        <strain evidence="9 10">888-76</strain>
    </source>
</reference>
<dbReference type="FunFam" id="1.10.3860.10:FF:000001">
    <property type="entry name" value="C4-dicarboxylate transport protein"/>
    <property type="match status" value="1"/>
</dbReference>
<proteinExistence type="inferred from homology"/>
<dbReference type="AlphaFoldDB" id="A0A807LFK1"/>
<comment type="similarity">
    <text evidence="8">Belongs to the dicarboxylate/amino acid:cation symporter (DAACS) (TC 2.A.23) family. GltP subfamily.</text>
</comment>
<dbReference type="InterPro" id="IPR018107">
    <property type="entry name" value="Na-dicarboxylate_symporter_CS"/>
</dbReference>
<comment type="subcellular location">
    <subcellularLocation>
        <location evidence="8">Cell inner membrane</location>
        <topology evidence="8">Multi-pass membrane protein</topology>
    </subcellularLocation>
    <subcellularLocation>
        <location evidence="1">Cell membrane</location>
        <topology evidence="1">Multi-pass membrane protein</topology>
    </subcellularLocation>
</comment>
<organism evidence="9 10">
    <name type="scientific">Kosakonia cowanii JCM 10956 = DSM 18146</name>
    <dbReference type="NCBI Taxonomy" id="1300165"/>
    <lineage>
        <taxon>Bacteria</taxon>
        <taxon>Pseudomonadati</taxon>
        <taxon>Pseudomonadota</taxon>
        <taxon>Gammaproteobacteria</taxon>
        <taxon>Enterobacterales</taxon>
        <taxon>Enterobacteriaceae</taxon>
        <taxon>Kosakonia</taxon>
    </lineage>
</organism>
<evidence type="ECO:0000313" key="9">
    <source>
        <dbReference type="EMBL" id="APZ04252.1"/>
    </source>
</evidence>
<gene>
    <name evidence="8" type="primary">gltP</name>
    <name evidence="9" type="ORF">BWI95_03835</name>
</gene>
<protein>
    <recommendedName>
        <fullName evidence="8">Proton/glutamate-aspartate symporter</fullName>
    </recommendedName>
</protein>
<evidence type="ECO:0000313" key="10">
    <source>
        <dbReference type="Proteomes" id="UP000187148"/>
    </source>
</evidence>
<feature type="transmembrane region" description="Helical" evidence="8">
    <location>
        <begin position="45"/>
        <end position="66"/>
    </location>
</feature>
<keyword evidence="10" id="KW-1185">Reference proteome</keyword>
<feature type="transmembrane region" description="Helical" evidence="8">
    <location>
        <begin position="123"/>
        <end position="145"/>
    </location>
</feature>
<keyword evidence="3 8" id="KW-1003">Cell membrane</keyword>
<evidence type="ECO:0000256" key="2">
    <source>
        <dbReference type="ARBA" id="ARBA00022448"/>
    </source>
</evidence>
<sequence length="476" mass="51561">MVLIMRVKNPRNTVQRKSYPFSMCRSCAWNGASLRMSVVMKNMKISLAWQILLALVLGILLGSYLHYQSDSREWLIANFLSPAGDIFIHLIKMIVVPIVISTLVVGIAGVGDAKQLGRIGAKTIIYFEVITTVAIVLGITLANVFQPGAGIDMSQLATVDISKYQSTTADVQSHAHGLMGTILSLVPTNIIASMAKGDMLPIIFFSVLFGLGLSSLPATHREPLVTVFRSISETMFKVTHMVMRYAPVGVFALISVTVANFGFASLWPLAKLVILVYVAIIFFALVVLGLVARVCGLSVWTLIRILKDELILAYSTASSESVLPRIIEKMEAYGAPPSITSFVVPTGYSFNLDGSTLYQSIAAIFIAQLYGIDLSLWQEIVLVLTLMVTSKGIAGVPGVSFVVLLATLGSVGIPLEGLAFIAGVDRILDMARTALNVVGNALAVLVIAKWEHQFDRKKAQAYEREMLGKFDKTAGQ</sequence>
<accession>A0A807LFK1</accession>
<evidence type="ECO:0000256" key="3">
    <source>
        <dbReference type="ARBA" id="ARBA00022475"/>
    </source>
</evidence>
<evidence type="ECO:0000256" key="4">
    <source>
        <dbReference type="ARBA" id="ARBA00022692"/>
    </source>
</evidence>
<keyword evidence="5 8" id="KW-0769">Symport</keyword>
<keyword evidence="7 8" id="KW-0472">Membrane</keyword>
<dbReference type="SUPFAM" id="SSF118215">
    <property type="entry name" value="Proton glutamate symport protein"/>
    <property type="match status" value="1"/>
</dbReference>
<evidence type="ECO:0000256" key="7">
    <source>
        <dbReference type="ARBA" id="ARBA00023136"/>
    </source>
</evidence>
<evidence type="ECO:0000256" key="5">
    <source>
        <dbReference type="ARBA" id="ARBA00022847"/>
    </source>
</evidence>
<dbReference type="GO" id="GO:0006835">
    <property type="term" value="P:dicarboxylic acid transport"/>
    <property type="evidence" value="ECO:0007669"/>
    <property type="project" value="InterPro"/>
</dbReference>
<dbReference type="InterPro" id="IPR036458">
    <property type="entry name" value="Na:dicarbo_symporter_sf"/>
</dbReference>